<protein>
    <recommendedName>
        <fullName evidence="1">Helix-turn-helix domain-containing protein</fullName>
    </recommendedName>
</protein>
<dbReference type="Proteomes" id="UP000597338">
    <property type="component" value="Unassembled WGS sequence"/>
</dbReference>
<organism evidence="2 3">
    <name type="scientific">Parapedobacter defluvii</name>
    <dbReference type="NCBI Taxonomy" id="2045106"/>
    <lineage>
        <taxon>Bacteria</taxon>
        <taxon>Pseudomonadati</taxon>
        <taxon>Bacteroidota</taxon>
        <taxon>Sphingobacteriia</taxon>
        <taxon>Sphingobacteriales</taxon>
        <taxon>Sphingobacteriaceae</taxon>
        <taxon>Parapedobacter</taxon>
    </lineage>
</organism>
<name>A0ABQ1MX62_9SPHI</name>
<dbReference type="Pfam" id="PF12728">
    <property type="entry name" value="HTH_17"/>
    <property type="match status" value="1"/>
</dbReference>
<evidence type="ECO:0000313" key="3">
    <source>
        <dbReference type="Proteomes" id="UP000597338"/>
    </source>
</evidence>
<keyword evidence="3" id="KW-1185">Reference proteome</keyword>
<feature type="domain" description="Helix-turn-helix" evidence="1">
    <location>
        <begin position="50"/>
        <end position="93"/>
    </location>
</feature>
<dbReference type="InterPro" id="IPR009061">
    <property type="entry name" value="DNA-bd_dom_put_sf"/>
</dbReference>
<dbReference type="InterPro" id="IPR041657">
    <property type="entry name" value="HTH_17"/>
</dbReference>
<sequence>MLTRLMQLLYEFIKEDLRPFIREAHEYIRERRNGHEQPLMERASPADENLYNRKEAAAFLMVDPRTVTRYRIDGKLRFVYNEDNRIRYREEDLSDCYFWKWGKRPLGYTSAV</sequence>
<reference evidence="3" key="1">
    <citation type="journal article" date="2019" name="Int. J. Syst. Evol. Microbiol.">
        <title>The Global Catalogue of Microorganisms (GCM) 10K type strain sequencing project: providing services to taxonomists for standard genome sequencing and annotation.</title>
        <authorList>
            <consortium name="The Broad Institute Genomics Platform"/>
            <consortium name="The Broad Institute Genome Sequencing Center for Infectious Disease"/>
            <person name="Wu L."/>
            <person name="Ma J."/>
        </authorList>
    </citation>
    <scope>NUCLEOTIDE SEQUENCE [LARGE SCALE GENOMIC DNA]</scope>
    <source>
        <strain evidence="3">CGMCC 1.15342</strain>
    </source>
</reference>
<proteinExistence type="predicted"/>
<dbReference type="SUPFAM" id="SSF46955">
    <property type="entry name" value="Putative DNA-binding domain"/>
    <property type="match status" value="1"/>
</dbReference>
<dbReference type="EMBL" id="BMIK01000023">
    <property type="protein sequence ID" value="GGC46001.1"/>
    <property type="molecule type" value="Genomic_DNA"/>
</dbReference>
<evidence type="ECO:0000313" key="2">
    <source>
        <dbReference type="EMBL" id="GGC46001.1"/>
    </source>
</evidence>
<evidence type="ECO:0000259" key="1">
    <source>
        <dbReference type="Pfam" id="PF12728"/>
    </source>
</evidence>
<comment type="caution">
    <text evidence="2">The sequence shown here is derived from an EMBL/GenBank/DDBJ whole genome shotgun (WGS) entry which is preliminary data.</text>
</comment>
<gene>
    <name evidence="2" type="ORF">GCM10011386_42840</name>
</gene>
<dbReference type="RefSeq" id="WP_188753511.1">
    <property type="nucleotide sequence ID" value="NZ_BMIK01000023.1"/>
</dbReference>
<accession>A0ABQ1MX62</accession>